<dbReference type="AlphaFoldDB" id="A0A5D0TT65"/>
<dbReference type="SUPFAM" id="SSF54001">
    <property type="entry name" value="Cysteine proteinases"/>
    <property type="match status" value="1"/>
</dbReference>
<keyword evidence="2" id="KW-0812">Transmembrane</keyword>
<feature type="transmembrane region" description="Helical" evidence="2">
    <location>
        <begin position="88"/>
        <end position="111"/>
    </location>
</feature>
<feature type="transmembrane region" description="Helical" evidence="2">
    <location>
        <begin position="123"/>
        <end position="143"/>
    </location>
</feature>
<feature type="compositionally biased region" description="Polar residues" evidence="1">
    <location>
        <begin position="338"/>
        <end position="348"/>
    </location>
</feature>
<feature type="transmembrane region" description="Helical" evidence="2">
    <location>
        <begin position="35"/>
        <end position="56"/>
    </location>
</feature>
<reference evidence="6 7" key="1">
    <citation type="submission" date="2019-08" db="EMBL/GenBank/DDBJ databases">
        <title>Actinomadura sp. nov. CYP1-5 isolated from mountain soil.</title>
        <authorList>
            <person name="Songsumanus A."/>
            <person name="Kuncharoen N."/>
            <person name="Kudo T."/>
            <person name="Yuki M."/>
            <person name="Igarashi Y."/>
            <person name="Tanasupawat S."/>
        </authorList>
    </citation>
    <scope>NUCLEOTIDE SEQUENCE [LARGE SCALE GENOMIC DNA]</scope>
    <source>
        <strain evidence="6 7">GKU157</strain>
    </source>
</reference>
<evidence type="ECO:0000259" key="4">
    <source>
        <dbReference type="Pfam" id="PF05257"/>
    </source>
</evidence>
<dbReference type="RefSeq" id="WP_148354785.1">
    <property type="nucleotide sequence ID" value="NZ_JBHSBF010000002.1"/>
</dbReference>
<evidence type="ECO:0000259" key="3">
    <source>
        <dbReference type="Pfam" id="PF01464"/>
    </source>
</evidence>
<feature type="region of interest" description="Disordered" evidence="1">
    <location>
        <begin position="1"/>
        <end position="30"/>
    </location>
</feature>
<dbReference type="InterPro" id="IPR008258">
    <property type="entry name" value="Transglycosylase_SLT_dom_1"/>
</dbReference>
<gene>
    <name evidence="6" type="ORF">FXF65_37195</name>
</gene>
<proteinExistence type="predicted"/>
<feature type="transmembrane region" description="Helical" evidence="2">
    <location>
        <begin position="62"/>
        <end position="81"/>
    </location>
</feature>
<dbReference type="InterPro" id="IPR038765">
    <property type="entry name" value="Papain-like_cys_pep_sf"/>
</dbReference>
<dbReference type="Gene3D" id="3.90.1720.10">
    <property type="entry name" value="endopeptidase domain like (from Nostoc punctiforme)"/>
    <property type="match status" value="1"/>
</dbReference>
<keyword evidence="7" id="KW-1185">Reference proteome</keyword>
<dbReference type="Pfam" id="PF05257">
    <property type="entry name" value="CHAP"/>
    <property type="match status" value="1"/>
</dbReference>
<dbReference type="OrthoDB" id="2989771at2"/>
<sequence length="675" mass="70312">MALGAGGTSYQRGRGDDARAGGGGRQSSGMTRKTAAAGAVSAAPPAALLTMLILFLNWLKSFFFSAAAKALALLQALWKLAKAAAAAVWHLFTAPFVAAGALVAKTAGAVFGVGSLLASAPVATAAVGASAVLCMAAVAGTVVGSMDFETQMREGSLSTLCAPVSAAGGSSGRFTGKGVPAKAIPWIENAAKHSQDKIPAAFFASIMDRETDFRPDLFSSDTNGGTWGLFQINAQEWAKATGGGSFDSPDITDPMIHTEYGAKYFDSRLDAVRGMREKNPNAAYATGLTDLEALMIAHNAGEGNLQKYPNLPPVTSGYLKEFREKFTKYGGGKPTGNRDGSGSSTRTISHGPGAGEATHLQLGAVKPHVQDAANLLYARFKAGPGSGLHGAGGYRPGDNIDPAGHPAGLAVDFMVGLNSGSKQTGDALAKYVIDNAAQLNGKYVIWQQRIWNIEKGDTAWRGMEDRGSATQNHRDHVHVSFKPSGSITGIIAAAPLSPGTCATDGANSSRGGGAAAISFNDGGMTGAEAQKVVDLYNKEGDTFLRKRYHGGGPGQCNGDYRRNCVSFSIYFMNKYTTFQRHAPGNGVATARSIARLTGKRVSGTPRPYSVFSYANGGAGHTGVVFGVENDGTLIIGNAAYCQWGGQVARIPQEKWKSGRWEFVDVSDLMKSAPTA</sequence>
<dbReference type="SUPFAM" id="SSF53955">
    <property type="entry name" value="Lysozyme-like"/>
    <property type="match status" value="1"/>
</dbReference>
<dbReference type="EMBL" id="VSFF01000016">
    <property type="protein sequence ID" value="TYC08536.1"/>
    <property type="molecule type" value="Genomic_DNA"/>
</dbReference>
<dbReference type="InterPro" id="IPR023346">
    <property type="entry name" value="Lysozyme-like_dom_sf"/>
</dbReference>
<dbReference type="Pfam" id="PF01464">
    <property type="entry name" value="SLT"/>
    <property type="match status" value="1"/>
</dbReference>
<dbReference type="InterPro" id="IPR007921">
    <property type="entry name" value="CHAP_dom"/>
</dbReference>
<dbReference type="Pfam" id="PF26571">
    <property type="entry name" value="VldE"/>
    <property type="match status" value="1"/>
</dbReference>
<feature type="region of interest" description="Disordered" evidence="1">
    <location>
        <begin position="329"/>
        <end position="356"/>
    </location>
</feature>
<evidence type="ECO:0000313" key="6">
    <source>
        <dbReference type="EMBL" id="TYC08536.1"/>
    </source>
</evidence>
<protein>
    <submittedName>
        <fullName evidence="6">Lytic transglycosylase domain-containing protein</fullName>
    </submittedName>
</protein>
<comment type="caution">
    <text evidence="6">The sequence shown here is derived from an EMBL/GenBank/DDBJ whole genome shotgun (WGS) entry which is preliminary data.</text>
</comment>
<evidence type="ECO:0000256" key="1">
    <source>
        <dbReference type="SAM" id="MobiDB-lite"/>
    </source>
</evidence>
<dbReference type="Gene3D" id="1.10.530.10">
    <property type="match status" value="1"/>
</dbReference>
<keyword evidence="2" id="KW-0472">Membrane</keyword>
<accession>A0A5D0TT65</accession>
<evidence type="ECO:0000256" key="2">
    <source>
        <dbReference type="SAM" id="Phobius"/>
    </source>
</evidence>
<name>A0A5D0TT65_9ACTN</name>
<evidence type="ECO:0000259" key="5">
    <source>
        <dbReference type="Pfam" id="PF26571"/>
    </source>
</evidence>
<organism evidence="6 7">
    <name type="scientific">Actinomadura syzygii</name>
    <dbReference type="NCBI Taxonomy" id="1427538"/>
    <lineage>
        <taxon>Bacteria</taxon>
        <taxon>Bacillati</taxon>
        <taxon>Actinomycetota</taxon>
        <taxon>Actinomycetes</taxon>
        <taxon>Streptosporangiales</taxon>
        <taxon>Thermomonosporaceae</taxon>
        <taxon>Actinomadura</taxon>
    </lineage>
</organism>
<feature type="domain" description="ARB-07466-like C-terminal" evidence="5">
    <location>
        <begin position="363"/>
        <end position="473"/>
    </location>
</feature>
<dbReference type="InterPro" id="IPR058593">
    <property type="entry name" value="ARB_07466-like_C"/>
</dbReference>
<keyword evidence="2" id="KW-1133">Transmembrane helix</keyword>
<feature type="domain" description="Peptidase C51" evidence="4">
    <location>
        <begin position="559"/>
        <end position="635"/>
    </location>
</feature>
<dbReference type="Proteomes" id="UP000322634">
    <property type="component" value="Unassembled WGS sequence"/>
</dbReference>
<evidence type="ECO:0000313" key="7">
    <source>
        <dbReference type="Proteomes" id="UP000322634"/>
    </source>
</evidence>
<feature type="domain" description="Transglycosylase SLT" evidence="3">
    <location>
        <begin position="192"/>
        <end position="308"/>
    </location>
</feature>